<gene>
    <name evidence="2" type="primary">qatB</name>
    <name evidence="2" type="ORF">V6624_05690</name>
</gene>
<feature type="region of interest" description="Disordered" evidence="1">
    <location>
        <begin position="1"/>
        <end position="57"/>
    </location>
</feature>
<proteinExistence type="predicted"/>
<dbReference type="EMBL" id="CP147988">
    <property type="protein sequence ID" value="WXK51121.1"/>
    <property type="molecule type" value="Genomic_DNA"/>
</dbReference>
<dbReference type="NCBIfam" id="NF041924">
    <property type="entry name" value="QatB"/>
    <property type="match status" value="1"/>
</dbReference>
<protein>
    <submittedName>
        <fullName evidence="2">Qat anti-phage system associated protein QatB</fullName>
    </submittedName>
</protein>
<reference evidence="2 3" key="1">
    <citation type="submission" date="2024-02" db="EMBL/GenBank/DDBJ databases">
        <title>complete genome of Flavobacterium ginsenosidimutans Str. YTB16.</title>
        <authorList>
            <person name="Wang Q."/>
        </authorList>
    </citation>
    <scope>NUCLEOTIDE SEQUENCE [LARGE SCALE GENOMIC DNA]</scope>
    <source>
        <strain evidence="2 3">YTB16</strain>
    </source>
</reference>
<evidence type="ECO:0000256" key="1">
    <source>
        <dbReference type="SAM" id="MobiDB-lite"/>
    </source>
</evidence>
<name>A0ABZ2Q9K7_9FLAO</name>
<dbReference type="RefSeq" id="WP_338841235.1">
    <property type="nucleotide sequence ID" value="NZ_CP147988.1"/>
</dbReference>
<organism evidence="2 3">
    <name type="scientific">Flavobacterium ginsenosidimutans</name>
    <dbReference type="NCBI Taxonomy" id="687844"/>
    <lineage>
        <taxon>Bacteria</taxon>
        <taxon>Pseudomonadati</taxon>
        <taxon>Bacteroidota</taxon>
        <taxon>Flavobacteriia</taxon>
        <taxon>Flavobacteriales</taxon>
        <taxon>Flavobacteriaceae</taxon>
        <taxon>Flavobacterium</taxon>
    </lineage>
</organism>
<accession>A0ABZ2Q9K7</accession>
<dbReference type="Proteomes" id="UP001447857">
    <property type="component" value="Chromosome"/>
</dbReference>
<evidence type="ECO:0000313" key="3">
    <source>
        <dbReference type="Proteomes" id="UP001447857"/>
    </source>
</evidence>
<sequence length="272" mass="30261">MGTSSMYNGYSDGNGQRNPLLPDDFDDSVGNNNDGDKNPENDQGNQGNGKPIDKKWENTKRNFSKLASGTSKNTRGAVSTYIKAYGGSKSAAKNAVSGIRTTVGLGNFLSNASTQGFKESLENLKIEYKNRSTSEVLNDLINYLAPNPITKEDSIARKALIVTMEKLYELIENDNINIESIDKLDEGTVKQIIPLYVESYIYERLLNDLGSRIEANSLNSANAVKLEKELKEYINSKVEITFLGIDMTNSEFSKKQVESLYNQCYKVMEDLK</sequence>
<evidence type="ECO:0000313" key="2">
    <source>
        <dbReference type="EMBL" id="WXK51121.1"/>
    </source>
</evidence>
<keyword evidence="3" id="KW-1185">Reference proteome</keyword>
<dbReference type="InterPro" id="IPR049675">
    <property type="entry name" value="QatB"/>
</dbReference>
<feature type="compositionally biased region" description="Polar residues" evidence="1">
    <location>
        <begin position="1"/>
        <end position="17"/>
    </location>
</feature>